<dbReference type="EMBL" id="KR233164">
    <property type="protein sequence ID" value="AKN44360.1"/>
    <property type="molecule type" value="Genomic_DNA"/>
</dbReference>
<gene>
    <name evidence="2" type="ORF">NR01_0021</name>
</gene>
<keyword evidence="2" id="KW-0255">Endonuclease</keyword>
<name>A0A161BZU9_9CAUD</name>
<dbReference type="InterPro" id="IPR044925">
    <property type="entry name" value="His-Me_finger_sf"/>
</dbReference>
<dbReference type="Pfam" id="PF13392">
    <property type="entry name" value="HNH_3"/>
    <property type="match status" value="1"/>
</dbReference>
<dbReference type="SUPFAM" id="SSF54060">
    <property type="entry name" value="His-Me finger endonucleases"/>
    <property type="match status" value="1"/>
</dbReference>
<keyword evidence="2" id="KW-0540">Nuclease</keyword>
<accession>A0A161BZU9</accession>
<dbReference type="GO" id="GO:0004519">
    <property type="term" value="F:endonuclease activity"/>
    <property type="evidence" value="ECO:0007669"/>
    <property type="project" value="UniProtKB-KW"/>
</dbReference>
<evidence type="ECO:0000313" key="3">
    <source>
        <dbReference type="Proteomes" id="UP000202365"/>
    </source>
</evidence>
<reference evidence="2 3" key="1">
    <citation type="submission" date="2015-04" db="EMBL/GenBank/DDBJ databases">
        <title>Complete Genome Sequence of S. Typhimurium Bacteriophage NR01.</title>
        <authorList>
            <person name="Lee J.-H."/>
            <person name="Lee H.Y."/>
            <person name="Song N.R."/>
        </authorList>
    </citation>
    <scope>NUCLEOTIDE SEQUENCE [LARGE SCALE GENOMIC DNA]</scope>
</reference>
<dbReference type="GeneID" id="29064530"/>
<keyword evidence="2" id="KW-0378">Hydrolase</keyword>
<dbReference type="Gene3D" id="1.20.5.2050">
    <property type="match status" value="1"/>
</dbReference>
<dbReference type="Proteomes" id="UP000202365">
    <property type="component" value="Segment"/>
</dbReference>
<evidence type="ECO:0000313" key="2">
    <source>
        <dbReference type="EMBL" id="AKN44360.1"/>
    </source>
</evidence>
<dbReference type="Gene3D" id="3.90.75.20">
    <property type="match status" value="1"/>
</dbReference>
<proteinExistence type="predicted"/>
<dbReference type="KEGG" id="vg:29064530"/>
<evidence type="ECO:0000259" key="1">
    <source>
        <dbReference type="Pfam" id="PF13392"/>
    </source>
</evidence>
<sequence>MITQERLKELFDYNPDTGIFTRRMGVRGRNGKTGSIAGHLRKDGYITISVDKNPYYAHQLAFLYMEGYLPEMVDHINRIRNDNRWINLRKSNYQENQRNKTTRSKSGYLGITWNRQNQKWQVHVRDSDKKSVYGGYFEYKDLKSAIQCANELRLHLHGKNAIIETFDSTKPLPILEELNR</sequence>
<organism evidence="2 3">
    <name type="scientific">Salmonella phage NR01</name>
    <dbReference type="NCBI Taxonomy" id="1647411"/>
    <lineage>
        <taxon>Viruses</taxon>
        <taxon>Duplodnaviria</taxon>
        <taxon>Heunggongvirae</taxon>
        <taxon>Uroviricota</taxon>
        <taxon>Caudoviricetes</taxon>
        <taxon>Demerecviridae</taxon>
        <taxon>Markadamsvirinae</taxon>
        <taxon>Tequintavirus</taxon>
        <taxon>Tequintavirus NR01</taxon>
    </lineage>
</organism>
<protein>
    <submittedName>
        <fullName evidence="2">Putative HNH endonuclease</fullName>
    </submittedName>
</protein>
<keyword evidence="3" id="KW-1185">Reference proteome</keyword>
<feature type="domain" description="HNH nuclease" evidence="1">
    <location>
        <begin position="55"/>
        <end position="98"/>
    </location>
</feature>
<dbReference type="InterPro" id="IPR003615">
    <property type="entry name" value="HNH_nuc"/>
</dbReference>
<dbReference type="RefSeq" id="YP_009283362.1">
    <property type="nucleotide sequence ID" value="NC_031042.1"/>
</dbReference>
<dbReference type="OrthoDB" id="21336at10239"/>